<dbReference type="EMBL" id="CP034338">
    <property type="protein sequence ID" value="AZL68772.1"/>
    <property type="molecule type" value="Genomic_DNA"/>
</dbReference>
<dbReference type="AlphaFoldDB" id="A0A3Q8TUX1"/>
<sequence>MVLSDLIARYIDTNPELAEALDQARIVGPQCGGEYAPLSSWLDSKS</sequence>
<accession>A0A3Q8TUX1</accession>
<protein>
    <submittedName>
        <fullName evidence="1">DUF2514 family protein</fullName>
    </submittedName>
</protein>
<name>A0A3Q8TUX1_9PSED</name>
<organism evidence="1 2">
    <name type="scientific">Pseudomonas entomophila</name>
    <dbReference type="NCBI Taxonomy" id="312306"/>
    <lineage>
        <taxon>Bacteria</taxon>
        <taxon>Pseudomonadati</taxon>
        <taxon>Pseudomonadota</taxon>
        <taxon>Gammaproteobacteria</taxon>
        <taxon>Pseudomonadales</taxon>
        <taxon>Pseudomonadaceae</taxon>
        <taxon>Pseudomonas</taxon>
    </lineage>
</organism>
<dbReference type="OrthoDB" id="5588820at2"/>
<reference evidence="1 2" key="1">
    <citation type="submission" date="2018-12" db="EMBL/GenBank/DDBJ databases">
        <authorList>
            <person name="Li S."/>
            <person name="Yang R."/>
            <person name="Chen G."/>
            <person name="Zou L."/>
            <person name="Zhang C."/>
            <person name="Chen Y."/>
            <person name="Liu Z."/>
            <person name="Li Y."/>
            <person name="Yan Y."/>
            <person name="Huang M."/>
            <person name="Chen T."/>
        </authorList>
    </citation>
    <scope>NUCLEOTIDE SEQUENCE [LARGE SCALE GENOMIC DNA]</scope>
    <source>
        <strain evidence="1 2">1257</strain>
    </source>
</reference>
<dbReference type="InterPro" id="IPR019659">
    <property type="entry name" value="DUF2514"/>
</dbReference>
<dbReference type="Pfam" id="PF10721">
    <property type="entry name" value="DUF2514"/>
    <property type="match status" value="1"/>
</dbReference>
<proteinExistence type="predicted"/>
<dbReference type="KEGG" id="pory:EJA05_13970"/>
<evidence type="ECO:0000313" key="2">
    <source>
        <dbReference type="Proteomes" id="UP000268230"/>
    </source>
</evidence>
<dbReference type="Proteomes" id="UP000268230">
    <property type="component" value="Chromosome"/>
</dbReference>
<gene>
    <name evidence="1" type="ORF">EJA05_13970</name>
</gene>
<evidence type="ECO:0000313" key="1">
    <source>
        <dbReference type="EMBL" id="AZL68772.1"/>
    </source>
</evidence>